<comment type="similarity">
    <text evidence="2">Belongs to the pyruvate kinase family.</text>
</comment>
<evidence type="ECO:0000256" key="7">
    <source>
        <dbReference type="ARBA" id="ARBA00022777"/>
    </source>
</evidence>
<keyword evidence="9" id="KW-0460">Magnesium</keyword>
<dbReference type="GO" id="GO:0030955">
    <property type="term" value="F:potassium ion binding"/>
    <property type="evidence" value="ECO:0007669"/>
    <property type="project" value="InterPro"/>
</dbReference>
<comment type="pathway">
    <text evidence="1">Carbohydrate degradation; glycolysis; pyruvate from D-glyceraldehyde 3-phosphate: step 5/5.</text>
</comment>
<evidence type="ECO:0000256" key="9">
    <source>
        <dbReference type="ARBA" id="ARBA00022842"/>
    </source>
</evidence>
<dbReference type="InterPro" id="IPR015813">
    <property type="entry name" value="Pyrv/PenolPyrv_kinase-like_dom"/>
</dbReference>
<dbReference type="GO" id="GO:0004743">
    <property type="term" value="F:pyruvate kinase activity"/>
    <property type="evidence" value="ECO:0007669"/>
    <property type="project" value="UniProtKB-EC"/>
</dbReference>
<accession>T0Z4E2</accession>
<dbReference type="GO" id="GO:0016301">
    <property type="term" value="F:kinase activity"/>
    <property type="evidence" value="ECO:0007669"/>
    <property type="project" value="UniProtKB-KW"/>
</dbReference>
<dbReference type="Pfam" id="PF00224">
    <property type="entry name" value="PK"/>
    <property type="match status" value="1"/>
</dbReference>
<feature type="non-terminal residue" evidence="13">
    <location>
        <position position="132"/>
    </location>
</feature>
<proteinExistence type="inferred from homology"/>
<dbReference type="GO" id="GO:0000287">
    <property type="term" value="F:magnesium ion binding"/>
    <property type="evidence" value="ECO:0007669"/>
    <property type="project" value="InterPro"/>
</dbReference>
<dbReference type="GO" id="GO:0005524">
    <property type="term" value="F:ATP binding"/>
    <property type="evidence" value="ECO:0007669"/>
    <property type="project" value="UniProtKB-KW"/>
</dbReference>
<evidence type="ECO:0000259" key="12">
    <source>
        <dbReference type="Pfam" id="PF00224"/>
    </source>
</evidence>
<protein>
    <recommendedName>
        <fullName evidence="3">pyruvate kinase</fullName>
        <ecNumber evidence="3">2.7.1.40</ecNumber>
    </recommendedName>
</protein>
<dbReference type="EC" id="2.7.1.40" evidence="3"/>
<feature type="domain" description="Pyruvate kinase barrel" evidence="12">
    <location>
        <begin position="1"/>
        <end position="131"/>
    </location>
</feature>
<dbReference type="EMBL" id="AUZZ01007324">
    <property type="protein sequence ID" value="EQD42846.1"/>
    <property type="molecule type" value="Genomic_DNA"/>
</dbReference>
<evidence type="ECO:0000313" key="13">
    <source>
        <dbReference type="EMBL" id="EQD42846.1"/>
    </source>
</evidence>
<keyword evidence="6" id="KW-0547">Nucleotide-binding</keyword>
<reference evidence="13" key="1">
    <citation type="submission" date="2013-08" db="EMBL/GenBank/DDBJ databases">
        <authorList>
            <person name="Mendez C."/>
            <person name="Richter M."/>
            <person name="Ferrer M."/>
            <person name="Sanchez J."/>
        </authorList>
    </citation>
    <scope>NUCLEOTIDE SEQUENCE</scope>
</reference>
<dbReference type="InterPro" id="IPR015793">
    <property type="entry name" value="Pyrv_Knase_brl"/>
</dbReference>
<dbReference type="AlphaFoldDB" id="T0Z4E2"/>
<dbReference type="SUPFAM" id="SSF51621">
    <property type="entry name" value="Phosphoenolpyruvate/pyruvate domain"/>
    <property type="match status" value="1"/>
</dbReference>
<keyword evidence="8" id="KW-0067">ATP-binding</keyword>
<evidence type="ECO:0000256" key="5">
    <source>
        <dbReference type="ARBA" id="ARBA00022723"/>
    </source>
</evidence>
<dbReference type="UniPathway" id="UPA00109">
    <property type="reaction ID" value="UER00188"/>
</dbReference>
<dbReference type="Gene3D" id="3.20.20.60">
    <property type="entry name" value="Phosphoenolpyruvate-binding domains"/>
    <property type="match status" value="1"/>
</dbReference>
<evidence type="ECO:0000256" key="4">
    <source>
        <dbReference type="ARBA" id="ARBA00022679"/>
    </source>
</evidence>
<keyword evidence="7 13" id="KW-0418">Kinase</keyword>
<dbReference type="PROSITE" id="PS00110">
    <property type="entry name" value="PYRUVATE_KINASE"/>
    <property type="match status" value="1"/>
</dbReference>
<reference evidence="13" key="2">
    <citation type="journal article" date="2014" name="ISME J.">
        <title>Microbial stratification in low pH oxic and suboxic macroscopic growths along an acid mine drainage.</title>
        <authorList>
            <person name="Mendez-Garcia C."/>
            <person name="Mesa V."/>
            <person name="Sprenger R.R."/>
            <person name="Richter M."/>
            <person name="Diez M.S."/>
            <person name="Solano J."/>
            <person name="Bargiela R."/>
            <person name="Golyshina O.V."/>
            <person name="Manteca A."/>
            <person name="Ramos J.L."/>
            <person name="Gallego J.R."/>
            <person name="Llorente I."/>
            <person name="Martins Dos Santos V.A."/>
            <person name="Jensen O.N."/>
            <person name="Pelaez A.I."/>
            <person name="Sanchez J."/>
            <person name="Ferrer M."/>
        </authorList>
    </citation>
    <scope>NUCLEOTIDE SEQUENCE</scope>
</reference>
<sequence length="132" mass="14312">MSFARDAADIEQARTLARRAGRDARIVAKVERHEAIANLPSLVEASDVVMVARGDLGVEMGYAELAGLQKTIIRQSRLKNRVVITATQMMESMIQNPIPTRAEVSDVANAVMDGTDAVMLSAESATGRYPVR</sequence>
<evidence type="ECO:0000256" key="10">
    <source>
        <dbReference type="ARBA" id="ARBA00023152"/>
    </source>
</evidence>
<gene>
    <name evidence="13" type="ORF">B2A_10150</name>
</gene>
<evidence type="ECO:0000256" key="3">
    <source>
        <dbReference type="ARBA" id="ARBA00012142"/>
    </source>
</evidence>
<keyword evidence="5" id="KW-0479">Metal-binding</keyword>
<dbReference type="PRINTS" id="PR01050">
    <property type="entry name" value="PYRUVTKNASE"/>
</dbReference>
<dbReference type="PANTHER" id="PTHR11817">
    <property type="entry name" value="PYRUVATE KINASE"/>
    <property type="match status" value="1"/>
</dbReference>
<evidence type="ECO:0000256" key="6">
    <source>
        <dbReference type="ARBA" id="ARBA00022741"/>
    </source>
</evidence>
<organism evidence="13">
    <name type="scientific">mine drainage metagenome</name>
    <dbReference type="NCBI Taxonomy" id="410659"/>
    <lineage>
        <taxon>unclassified sequences</taxon>
        <taxon>metagenomes</taxon>
        <taxon>ecological metagenomes</taxon>
    </lineage>
</organism>
<dbReference type="InterPro" id="IPR001697">
    <property type="entry name" value="Pyr_Knase"/>
</dbReference>
<evidence type="ECO:0000256" key="11">
    <source>
        <dbReference type="ARBA" id="ARBA00023317"/>
    </source>
</evidence>
<keyword evidence="4" id="KW-0808">Transferase</keyword>
<evidence type="ECO:0000256" key="1">
    <source>
        <dbReference type="ARBA" id="ARBA00004997"/>
    </source>
</evidence>
<keyword evidence="10" id="KW-0324">Glycolysis</keyword>
<dbReference type="InterPro" id="IPR040442">
    <property type="entry name" value="Pyrv_kinase-like_dom_sf"/>
</dbReference>
<name>T0Z4E2_9ZZZZ</name>
<keyword evidence="11 13" id="KW-0670">Pyruvate</keyword>
<evidence type="ECO:0000256" key="8">
    <source>
        <dbReference type="ARBA" id="ARBA00022840"/>
    </source>
</evidence>
<comment type="caution">
    <text evidence="13">The sequence shown here is derived from an EMBL/GenBank/DDBJ whole genome shotgun (WGS) entry which is preliminary data.</text>
</comment>
<dbReference type="InterPro" id="IPR018209">
    <property type="entry name" value="Pyrv_Knase_AS"/>
</dbReference>
<evidence type="ECO:0000256" key="2">
    <source>
        <dbReference type="ARBA" id="ARBA00008663"/>
    </source>
</evidence>